<protein>
    <recommendedName>
        <fullName evidence="3">Fungal STAND N-terminal Goodbye domain-containing protein</fullName>
    </recommendedName>
</protein>
<dbReference type="RefSeq" id="XP_046013307.1">
    <property type="nucleotide sequence ID" value="XM_046154089.1"/>
</dbReference>
<dbReference type="OrthoDB" id="5419927at2759"/>
<keyword evidence="2" id="KW-1185">Reference proteome</keyword>
<proteinExistence type="predicted"/>
<reference evidence="1" key="1">
    <citation type="journal article" date="2021" name="Nat. Commun.">
        <title>Genetic determinants of endophytism in the Arabidopsis root mycobiome.</title>
        <authorList>
            <person name="Mesny F."/>
            <person name="Miyauchi S."/>
            <person name="Thiergart T."/>
            <person name="Pickel B."/>
            <person name="Atanasova L."/>
            <person name="Karlsson M."/>
            <person name="Huettel B."/>
            <person name="Barry K.W."/>
            <person name="Haridas S."/>
            <person name="Chen C."/>
            <person name="Bauer D."/>
            <person name="Andreopoulos W."/>
            <person name="Pangilinan J."/>
            <person name="LaButti K."/>
            <person name="Riley R."/>
            <person name="Lipzen A."/>
            <person name="Clum A."/>
            <person name="Drula E."/>
            <person name="Henrissat B."/>
            <person name="Kohler A."/>
            <person name="Grigoriev I.V."/>
            <person name="Martin F.M."/>
            <person name="Hacquard S."/>
        </authorList>
    </citation>
    <scope>NUCLEOTIDE SEQUENCE</scope>
    <source>
        <strain evidence="1">MPI-CAGE-CH-0230</strain>
    </source>
</reference>
<organism evidence="1 2">
    <name type="scientific">Microdochium trichocladiopsis</name>
    <dbReference type="NCBI Taxonomy" id="1682393"/>
    <lineage>
        <taxon>Eukaryota</taxon>
        <taxon>Fungi</taxon>
        <taxon>Dikarya</taxon>
        <taxon>Ascomycota</taxon>
        <taxon>Pezizomycotina</taxon>
        <taxon>Sordariomycetes</taxon>
        <taxon>Xylariomycetidae</taxon>
        <taxon>Xylariales</taxon>
        <taxon>Microdochiaceae</taxon>
        <taxon>Microdochium</taxon>
    </lineage>
</organism>
<dbReference type="EMBL" id="JAGTJQ010000005">
    <property type="protein sequence ID" value="KAH7031627.1"/>
    <property type="molecule type" value="Genomic_DNA"/>
</dbReference>
<name>A0A9P8Y5K8_9PEZI</name>
<gene>
    <name evidence="1" type="ORF">B0I36DRAFT_324332</name>
</gene>
<evidence type="ECO:0000313" key="2">
    <source>
        <dbReference type="Proteomes" id="UP000756346"/>
    </source>
</evidence>
<evidence type="ECO:0008006" key="3">
    <source>
        <dbReference type="Google" id="ProtNLM"/>
    </source>
</evidence>
<dbReference type="GeneID" id="70183635"/>
<accession>A0A9P8Y5K8</accession>
<dbReference type="PANTHER" id="PTHR40619:SF3">
    <property type="entry name" value="FUNGAL STAND N-TERMINAL GOODBYE DOMAIN-CONTAINING PROTEIN"/>
    <property type="match status" value="1"/>
</dbReference>
<comment type="caution">
    <text evidence="1">The sequence shown here is derived from an EMBL/GenBank/DDBJ whole genome shotgun (WGS) entry which is preliminary data.</text>
</comment>
<evidence type="ECO:0000313" key="1">
    <source>
        <dbReference type="EMBL" id="KAH7031627.1"/>
    </source>
</evidence>
<sequence>MQTLWYHTYYISSQASWEEAIPVCCNPEASLAPAMSRTELLQSRHRDRLLTNSAAEFLETQADVALGPELAQQPPEFVPELDRFVPPDEITKPDYYEESQTKLLQFRQTLEAFQRTLTDRRLGERYDVQVKETYTIQDVLAIAQTIQERHEGAEEVHSCMGKIRKFFRASGRNASTLQRFLEFVPNGDYTSVICGGFTVILGALERLETLRTDMYKALSDIPKIMSRIHRHLAVHFQSARLKHCADMVWVAVFTVLEAIIRELSTKSSKKAFKVLIKGDAHATDVTTSLASLTAAVNEFEAEANICDAQRLGQVDRATQETWSTTRRMESNVQQLSQGRQMWLRPCPHPDLCLIKMYSKTQQASSTQC</sequence>
<dbReference type="Proteomes" id="UP000756346">
    <property type="component" value="Unassembled WGS sequence"/>
</dbReference>
<dbReference type="AlphaFoldDB" id="A0A9P8Y5K8"/>
<dbReference type="PANTHER" id="PTHR40619">
    <property type="entry name" value="FUNGAL STAND N-TERMINAL GOODBYE DOMAIN-CONTAINING PROTEIN"/>
    <property type="match status" value="1"/>
</dbReference>